<keyword evidence="7" id="KW-1185">Reference proteome</keyword>
<reference evidence="6 7" key="1">
    <citation type="submission" date="2018-06" db="EMBL/GenBank/DDBJ databases">
        <title>Phytoactinopolyspora halophila sp. nov., a novel halophilic actinomycete isolated from a saline soil in China.</title>
        <authorList>
            <person name="Tang S.-K."/>
        </authorList>
    </citation>
    <scope>NUCLEOTIDE SEQUENCE [LARGE SCALE GENOMIC DNA]</scope>
    <source>
        <strain evidence="6 7">YIM 96934</strain>
    </source>
</reference>
<protein>
    <recommendedName>
        <fullName evidence="8">Oxidoreductase</fullName>
    </recommendedName>
</protein>
<dbReference type="GO" id="GO:0006740">
    <property type="term" value="P:NADPH regeneration"/>
    <property type="evidence" value="ECO:0007669"/>
    <property type="project" value="TreeGrafter"/>
</dbReference>
<evidence type="ECO:0000259" key="4">
    <source>
        <dbReference type="Pfam" id="PF01408"/>
    </source>
</evidence>
<evidence type="ECO:0000256" key="3">
    <source>
        <dbReference type="SAM" id="MobiDB-lite"/>
    </source>
</evidence>
<dbReference type="Gene3D" id="3.30.360.10">
    <property type="entry name" value="Dihydrodipicolinate Reductase, domain 2"/>
    <property type="match status" value="1"/>
</dbReference>
<keyword evidence="2" id="KW-0560">Oxidoreductase</keyword>
<evidence type="ECO:0000256" key="1">
    <source>
        <dbReference type="ARBA" id="ARBA00010928"/>
    </source>
</evidence>
<dbReference type="GO" id="GO:0016491">
    <property type="term" value="F:oxidoreductase activity"/>
    <property type="evidence" value="ECO:0007669"/>
    <property type="project" value="UniProtKB-KW"/>
</dbReference>
<dbReference type="SUPFAM" id="SSF55347">
    <property type="entry name" value="Glyceraldehyde-3-phosphate dehydrogenase-like, C-terminal domain"/>
    <property type="match status" value="1"/>
</dbReference>
<gene>
    <name evidence="6" type="ORF">DPM12_09515</name>
</gene>
<comment type="similarity">
    <text evidence="1">Belongs to the Gfo/Idh/MocA family.</text>
</comment>
<dbReference type="SUPFAM" id="SSF51735">
    <property type="entry name" value="NAD(P)-binding Rossmann-fold domains"/>
    <property type="match status" value="1"/>
</dbReference>
<organism evidence="6 7">
    <name type="scientific">Phytoactinopolyspora halophila</name>
    <dbReference type="NCBI Taxonomy" id="1981511"/>
    <lineage>
        <taxon>Bacteria</taxon>
        <taxon>Bacillati</taxon>
        <taxon>Actinomycetota</taxon>
        <taxon>Actinomycetes</taxon>
        <taxon>Jiangellales</taxon>
        <taxon>Jiangellaceae</taxon>
        <taxon>Phytoactinopolyspora</taxon>
    </lineage>
</organism>
<feature type="domain" description="GFO/IDH/MocA-like oxidoreductase" evidence="5">
    <location>
        <begin position="133"/>
        <end position="257"/>
    </location>
</feature>
<feature type="region of interest" description="Disordered" evidence="3">
    <location>
        <begin position="340"/>
        <end position="367"/>
    </location>
</feature>
<evidence type="ECO:0000259" key="5">
    <source>
        <dbReference type="Pfam" id="PF22725"/>
    </source>
</evidence>
<dbReference type="InterPro" id="IPR055170">
    <property type="entry name" value="GFO_IDH_MocA-like_dom"/>
</dbReference>
<evidence type="ECO:0000313" key="6">
    <source>
        <dbReference type="EMBL" id="RAW15470.1"/>
    </source>
</evidence>
<comment type="caution">
    <text evidence="6">The sequence shown here is derived from an EMBL/GenBank/DDBJ whole genome shotgun (WGS) entry which is preliminary data.</text>
</comment>
<accession>A0A329QSU6</accession>
<dbReference type="OrthoDB" id="256869at2"/>
<evidence type="ECO:0008006" key="8">
    <source>
        <dbReference type="Google" id="ProtNLM"/>
    </source>
</evidence>
<dbReference type="AlphaFoldDB" id="A0A329QSU6"/>
<feature type="compositionally biased region" description="Gly residues" evidence="3">
    <location>
        <begin position="346"/>
        <end position="357"/>
    </location>
</feature>
<dbReference type="InterPro" id="IPR036291">
    <property type="entry name" value="NAD(P)-bd_dom_sf"/>
</dbReference>
<name>A0A329QSU6_9ACTN</name>
<dbReference type="PANTHER" id="PTHR42840:SF3">
    <property type="entry name" value="BINDING ROSSMANN FOLD OXIDOREDUCTASE, PUTATIVE (AFU_ORTHOLOGUE AFUA_2G10240)-RELATED"/>
    <property type="match status" value="1"/>
</dbReference>
<dbReference type="Pfam" id="PF01408">
    <property type="entry name" value="GFO_IDH_MocA"/>
    <property type="match status" value="1"/>
</dbReference>
<dbReference type="InterPro" id="IPR000683">
    <property type="entry name" value="Gfo/Idh/MocA-like_OxRdtase_N"/>
</dbReference>
<dbReference type="Gene3D" id="3.40.50.720">
    <property type="entry name" value="NAD(P)-binding Rossmann-like Domain"/>
    <property type="match status" value="1"/>
</dbReference>
<proteinExistence type="inferred from homology"/>
<dbReference type="GO" id="GO:0005737">
    <property type="term" value="C:cytoplasm"/>
    <property type="evidence" value="ECO:0007669"/>
    <property type="project" value="TreeGrafter"/>
</dbReference>
<sequence>MGADVRVVLIGAGRAGLVHGRNFAAGVRGARLVGVCEPDDQARESALAELGCERGFTDPLEAVADDDVDAVVVASPTFTHPDITVAALKAGTHVLCEKPLAASLDEAHAIKAAATSSDAAFLMGFMRRFDQSFRRAAERLHVGDIGEPLLIRSTGRGPGLPPRWAWNTDLSGGMISEVNAHDLDSLRWLTGQEYHRAYAVGRAAKRPDIAESNPGFVDLVTVTFELTGGAVGQVDGACPADYGYDARVEIYGSEGMLHIGDTRANSTVLVRSDGIVADPVTSWRTLFADAYRAEDQHLADVAHGLEEPKTRIDDGIAALEAAIATNQSMATGEPVHIDARLRDGSRSGGSGTPGGAGETNPTRTVHH</sequence>
<evidence type="ECO:0000313" key="7">
    <source>
        <dbReference type="Proteomes" id="UP000250462"/>
    </source>
</evidence>
<dbReference type="EMBL" id="QMIG01000006">
    <property type="protein sequence ID" value="RAW15470.1"/>
    <property type="molecule type" value="Genomic_DNA"/>
</dbReference>
<dbReference type="GO" id="GO:0000166">
    <property type="term" value="F:nucleotide binding"/>
    <property type="evidence" value="ECO:0007669"/>
    <property type="project" value="InterPro"/>
</dbReference>
<dbReference type="RefSeq" id="WP_112258073.1">
    <property type="nucleotide sequence ID" value="NZ_QMIG01000006.1"/>
</dbReference>
<evidence type="ECO:0000256" key="2">
    <source>
        <dbReference type="ARBA" id="ARBA00023002"/>
    </source>
</evidence>
<dbReference type="Proteomes" id="UP000250462">
    <property type="component" value="Unassembled WGS sequence"/>
</dbReference>
<dbReference type="PANTHER" id="PTHR42840">
    <property type="entry name" value="NAD(P)-BINDING ROSSMANN-FOLD SUPERFAMILY PROTEIN-RELATED"/>
    <property type="match status" value="1"/>
</dbReference>
<feature type="domain" description="Gfo/Idh/MocA-like oxidoreductase N-terminal" evidence="4">
    <location>
        <begin position="5"/>
        <end position="124"/>
    </location>
</feature>
<dbReference type="Pfam" id="PF22725">
    <property type="entry name" value="GFO_IDH_MocA_C3"/>
    <property type="match status" value="1"/>
</dbReference>